<proteinExistence type="inferred from homology"/>
<comment type="caution">
    <text evidence="4">The sequence shown here is derived from an EMBL/GenBank/DDBJ whole genome shotgun (WGS) entry which is preliminary data.</text>
</comment>
<name>A0A1C2DYU5_9HYPH</name>
<dbReference type="GO" id="GO:0007155">
    <property type="term" value="P:cell adhesion"/>
    <property type="evidence" value="ECO:0007669"/>
    <property type="project" value="InterPro"/>
</dbReference>
<evidence type="ECO:0000256" key="1">
    <source>
        <dbReference type="ARBA" id="ARBA00009766"/>
    </source>
</evidence>
<dbReference type="OrthoDB" id="7907227at2"/>
<evidence type="ECO:0000256" key="2">
    <source>
        <dbReference type="ARBA" id="ARBA00022729"/>
    </source>
</evidence>
<dbReference type="EMBL" id="MDEO01000030">
    <property type="protein sequence ID" value="OCX19922.1"/>
    <property type="molecule type" value="Genomic_DNA"/>
</dbReference>
<feature type="chain" id="PRO_5008659819" evidence="3">
    <location>
        <begin position="30"/>
        <end position="138"/>
    </location>
</feature>
<organism evidence="4 5">
    <name type="scientific">Mesorhizobium hungaricum</name>
    <dbReference type="NCBI Taxonomy" id="1566387"/>
    <lineage>
        <taxon>Bacteria</taxon>
        <taxon>Pseudomonadati</taxon>
        <taxon>Pseudomonadota</taxon>
        <taxon>Alphaproteobacteria</taxon>
        <taxon>Hyphomicrobiales</taxon>
        <taxon>Phyllobacteriaceae</taxon>
        <taxon>Mesorhizobium</taxon>
    </lineage>
</organism>
<dbReference type="GO" id="GO:0009289">
    <property type="term" value="C:pilus"/>
    <property type="evidence" value="ECO:0007669"/>
    <property type="project" value="InterPro"/>
</dbReference>
<evidence type="ECO:0000313" key="5">
    <source>
        <dbReference type="Proteomes" id="UP000094412"/>
    </source>
</evidence>
<evidence type="ECO:0000313" key="4">
    <source>
        <dbReference type="EMBL" id="OCX19922.1"/>
    </source>
</evidence>
<protein>
    <submittedName>
        <fullName evidence="4">Curlin</fullName>
    </submittedName>
</protein>
<dbReference type="STRING" id="1566387.QV13_09990"/>
<accession>A0A1C2DYU5</accession>
<evidence type="ECO:0000256" key="3">
    <source>
        <dbReference type="SAM" id="SignalP"/>
    </source>
</evidence>
<keyword evidence="2 3" id="KW-0732">Signal</keyword>
<keyword evidence="5" id="KW-1185">Reference proteome</keyword>
<reference evidence="4 5" key="1">
    <citation type="submission" date="2016-08" db="EMBL/GenBank/DDBJ databases">
        <title>Whole genome sequence of Mesorhizobium sp. strain UASWS1009 isolated from industrial sewage.</title>
        <authorList>
            <person name="Crovadore J."/>
            <person name="Calmin G."/>
            <person name="Chablais R."/>
            <person name="Cochard B."/>
            <person name="Lefort F."/>
        </authorList>
    </citation>
    <scope>NUCLEOTIDE SEQUENCE [LARGE SCALE GENOMIC DNA]</scope>
    <source>
        <strain evidence="4 5">UASWS1009</strain>
    </source>
</reference>
<sequence>MNAKAANVLRTVAAAVMLGPLVLSSPAVAGGSIAFYLSPQNGDDAQMMDLGLRAYALYNGLRHGANVRQHGHGNNAGIGQNGGGNLGIVDQQGDSHSATLQQNGNGNSYGVFQFGRNTDAEVVQNGQGQSGAALLFGW</sequence>
<gene>
    <name evidence="4" type="ORF">QV13_09990</name>
</gene>
<comment type="similarity">
    <text evidence="1">Belongs to the CsgA/CsgB family.</text>
</comment>
<dbReference type="Pfam" id="PF07012">
    <property type="entry name" value="Curlin_rpt"/>
    <property type="match status" value="1"/>
</dbReference>
<dbReference type="Proteomes" id="UP000094412">
    <property type="component" value="Unassembled WGS sequence"/>
</dbReference>
<dbReference type="RefSeq" id="WP_024923615.1">
    <property type="nucleotide sequence ID" value="NZ_MDEO01000030.1"/>
</dbReference>
<feature type="signal peptide" evidence="3">
    <location>
        <begin position="1"/>
        <end position="29"/>
    </location>
</feature>
<dbReference type="InterPro" id="IPR009742">
    <property type="entry name" value="Curlin_rpt"/>
</dbReference>
<dbReference type="AlphaFoldDB" id="A0A1C2DYU5"/>